<dbReference type="Pfam" id="PF00291">
    <property type="entry name" value="PALP"/>
    <property type="match status" value="1"/>
</dbReference>
<dbReference type="InterPro" id="IPR036052">
    <property type="entry name" value="TrpB-like_PALP_sf"/>
</dbReference>
<dbReference type="AlphaFoldDB" id="A0A146LAC7"/>
<evidence type="ECO:0000313" key="5">
    <source>
        <dbReference type="EMBL" id="JAP99020.1"/>
    </source>
</evidence>
<feature type="domain" description="Tryptophan synthase beta chain-like PALP" evidence="4">
    <location>
        <begin position="3"/>
        <end position="139"/>
    </location>
</feature>
<evidence type="ECO:0000256" key="3">
    <source>
        <dbReference type="ARBA" id="ARBA00022898"/>
    </source>
</evidence>
<evidence type="ECO:0000256" key="1">
    <source>
        <dbReference type="ARBA" id="ARBA00001933"/>
    </source>
</evidence>
<comment type="cofactor">
    <cofactor evidence="1">
        <name>pyridoxal 5'-phosphate</name>
        <dbReference type="ChEBI" id="CHEBI:597326"/>
    </cofactor>
</comment>
<protein>
    <submittedName>
        <fullName evidence="6">Cystathionine beta-synthase</fullName>
    </submittedName>
</protein>
<evidence type="ECO:0000259" key="4">
    <source>
        <dbReference type="Pfam" id="PF00291"/>
    </source>
</evidence>
<dbReference type="InterPro" id="IPR001926">
    <property type="entry name" value="TrpB-like_PALP"/>
</dbReference>
<evidence type="ECO:0000313" key="6">
    <source>
        <dbReference type="EMBL" id="JAQ05333.1"/>
    </source>
</evidence>
<dbReference type="Gene3D" id="3.10.580.10">
    <property type="entry name" value="CBS-domain"/>
    <property type="match status" value="1"/>
</dbReference>
<name>A0A146LAC7_LYGHE</name>
<organism evidence="6">
    <name type="scientific">Lygus hesperus</name>
    <name type="common">Western plant bug</name>
    <dbReference type="NCBI Taxonomy" id="30085"/>
    <lineage>
        <taxon>Eukaryota</taxon>
        <taxon>Metazoa</taxon>
        <taxon>Ecdysozoa</taxon>
        <taxon>Arthropoda</taxon>
        <taxon>Hexapoda</taxon>
        <taxon>Insecta</taxon>
        <taxon>Pterygota</taxon>
        <taxon>Neoptera</taxon>
        <taxon>Paraneoptera</taxon>
        <taxon>Hemiptera</taxon>
        <taxon>Heteroptera</taxon>
        <taxon>Panheteroptera</taxon>
        <taxon>Cimicomorpha</taxon>
        <taxon>Miridae</taxon>
        <taxon>Mirini</taxon>
        <taxon>Lygus</taxon>
    </lineage>
</organism>
<evidence type="ECO:0000256" key="2">
    <source>
        <dbReference type="ARBA" id="ARBA00007103"/>
    </source>
</evidence>
<comment type="similarity">
    <text evidence="2">Belongs to the cysteine synthase/cystathionine beta-synthase family.</text>
</comment>
<accession>A0A146LAC7</accession>
<dbReference type="SUPFAM" id="SSF53686">
    <property type="entry name" value="Tryptophan synthase beta subunit-like PLP-dependent enzymes"/>
    <property type="match status" value="1"/>
</dbReference>
<reference evidence="6" key="1">
    <citation type="journal article" date="2016" name="Gigascience">
        <title>De novo construction of an expanded transcriptome assembly for the western tarnished plant bug, Lygus hesperus.</title>
        <authorList>
            <person name="Tassone E.E."/>
            <person name="Geib S.M."/>
            <person name="Hall B."/>
            <person name="Fabrick J.A."/>
            <person name="Brent C.S."/>
            <person name="Hull J.J."/>
        </authorList>
    </citation>
    <scope>NUCLEOTIDE SEQUENCE</scope>
</reference>
<dbReference type="InterPro" id="IPR050214">
    <property type="entry name" value="Cys_Synth/Cystath_Beta-Synth"/>
</dbReference>
<dbReference type="FunFam" id="3.40.50.1100:FF:000118">
    <property type="entry name" value="Related to CYS4-cystathionine beta-synthase"/>
    <property type="match status" value="1"/>
</dbReference>
<dbReference type="EMBL" id="GDHC01013296">
    <property type="protein sequence ID" value="JAQ05333.1"/>
    <property type="molecule type" value="Transcribed_RNA"/>
</dbReference>
<keyword evidence="3" id="KW-0663">Pyridoxal phosphate</keyword>
<proteinExistence type="inferred from homology"/>
<gene>
    <name evidence="6" type="primary">Cbs_2</name>
    <name evidence="5" type="synonym">Cbs_0</name>
    <name evidence="5" type="ORF">g.22362</name>
    <name evidence="6" type="ORF">g.22369</name>
</gene>
<sequence length="314" mass="35140">MDHDIDYIFVATGTGGTITGVAQKIKEMIPKCKVIGVDPYGSLLAESDPKLGKESERKVFSYQVEGIGYDFVPDVLKYSNIDDWVKVNDLESFSTARKLISSEGLLCGGSSGSCVAGAIQYCKKHKIGKGKRVVVILPDSLRNYLSKFLDSDWLTVFHHQLNTKYDKFPWSKQPVCMYRDLYIDSNTQSNNWYCDASTDVAIYLKHYSDNDATFITQDCVPTNAHTGVCVRADSVIGVVHTNEIYQQLSTNRIHRNDCVQRSMRKAYVLHSSTTLGYLATLFKYEAVVAIAEDAVVVGILSHRTFFRKLAALNL</sequence>
<dbReference type="Gene3D" id="3.40.50.1100">
    <property type="match status" value="1"/>
</dbReference>
<dbReference type="EMBL" id="GDHC01019608">
    <property type="protein sequence ID" value="JAP99020.1"/>
    <property type="molecule type" value="Transcribed_RNA"/>
</dbReference>
<dbReference type="InterPro" id="IPR046342">
    <property type="entry name" value="CBS_dom_sf"/>
</dbReference>
<dbReference type="PANTHER" id="PTHR10314">
    <property type="entry name" value="CYSTATHIONINE BETA-SYNTHASE"/>
    <property type="match status" value="1"/>
</dbReference>
<dbReference type="GO" id="GO:0019344">
    <property type="term" value="P:cysteine biosynthetic process"/>
    <property type="evidence" value="ECO:0007669"/>
    <property type="project" value="UniProtKB-ARBA"/>
</dbReference>